<protein>
    <submittedName>
        <fullName evidence="6">FIG00018398: hypothetical regulator</fullName>
    </submittedName>
</protein>
<dbReference type="AlphaFoldDB" id="A0A3B1CIG1"/>
<proteinExistence type="predicted"/>
<gene>
    <name evidence="6" type="ORF">MNBD_NITROSPINAE05-560</name>
</gene>
<accession>A0A3B1CIG1</accession>
<evidence type="ECO:0000313" key="6">
    <source>
        <dbReference type="EMBL" id="VAX30266.1"/>
    </source>
</evidence>
<dbReference type="GO" id="GO:0005886">
    <property type="term" value="C:plasma membrane"/>
    <property type="evidence" value="ECO:0007669"/>
    <property type="project" value="TreeGrafter"/>
</dbReference>
<feature type="transmembrane region" description="Helical" evidence="5">
    <location>
        <begin position="45"/>
        <end position="62"/>
    </location>
</feature>
<reference evidence="6" key="1">
    <citation type="submission" date="2018-06" db="EMBL/GenBank/DDBJ databases">
        <authorList>
            <person name="Zhirakovskaya E."/>
        </authorList>
    </citation>
    <scope>NUCLEOTIDE SEQUENCE</scope>
</reference>
<evidence type="ECO:0000256" key="3">
    <source>
        <dbReference type="ARBA" id="ARBA00022989"/>
    </source>
</evidence>
<evidence type="ECO:0000256" key="2">
    <source>
        <dbReference type="ARBA" id="ARBA00022692"/>
    </source>
</evidence>
<feature type="transmembrane region" description="Helical" evidence="5">
    <location>
        <begin position="74"/>
        <end position="92"/>
    </location>
</feature>
<feature type="transmembrane region" description="Helical" evidence="5">
    <location>
        <begin position="104"/>
        <end position="124"/>
    </location>
</feature>
<dbReference type="PANTHER" id="PTHR43461">
    <property type="entry name" value="TRANSMEMBRANE PROTEIN 256"/>
    <property type="match status" value="1"/>
</dbReference>
<evidence type="ECO:0000256" key="1">
    <source>
        <dbReference type="ARBA" id="ARBA00004141"/>
    </source>
</evidence>
<keyword evidence="4 5" id="KW-0472">Membrane</keyword>
<name>A0A3B1CIG1_9ZZZZ</name>
<dbReference type="PANTHER" id="PTHR43461:SF1">
    <property type="entry name" value="TRANSMEMBRANE PROTEIN 256"/>
    <property type="match status" value="1"/>
</dbReference>
<comment type="subcellular location">
    <subcellularLocation>
        <location evidence="1">Membrane</location>
        <topology evidence="1">Multi-pass membrane protein</topology>
    </subcellularLocation>
</comment>
<keyword evidence="2 5" id="KW-0812">Transmembrane</keyword>
<evidence type="ECO:0000256" key="5">
    <source>
        <dbReference type="SAM" id="Phobius"/>
    </source>
</evidence>
<dbReference type="InterPro" id="IPR006696">
    <property type="entry name" value="DUF423"/>
</dbReference>
<dbReference type="Pfam" id="PF04241">
    <property type="entry name" value="DUF423"/>
    <property type="match status" value="1"/>
</dbReference>
<sequence length="130" mass="13938">MNWISLGASFGGLSVMLGAFGAHSLKDLLTEQKLATFQTGTQYMGYHALALILVGILVQNFGEAGKQRLKKVGIFFTTGIVLFSGSLYALAFDGPRFFGPVTPLGGLSFMIGWFTLAVVSAKLLKTQNKN</sequence>
<keyword evidence="3 5" id="KW-1133">Transmembrane helix</keyword>
<organism evidence="6">
    <name type="scientific">hydrothermal vent metagenome</name>
    <dbReference type="NCBI Taxonomy" id="652676"/>
    <lineage>
        <taxon>unclassified sequences</taxon>
        <taxon>metagenomes</taxon>
        <taxon>ecological metagenomes</taxon>
    </lineage>
</organism>
<dbReference type="EMBL" id="UOGG01000104">
    <property type="protein sequence ID" value="VAX30266.1"/>
    <property type="molecule type" value="Genomic_DNA"/>
</dbReference>
<evidence type="ECO:0000256" key="4">
    <source>
        <dbReference type="ARBA" id="ARBA00023136"/>
    </source>
</evidence>